<keyword evidence="3" id="KW-0813">Transport</keyword>
<dbReference type="Proteomes" id="UP001198374">
    <property type="component" value="Unassembled WGS sequence"/>
</dbReference>
<proteinExistence type="inferred from homology"/>
<keyword evidence="10" id="KW-1185">Reference proteome</keyword>
<accession>A0ABS7Z297</accession>
<evidence type="ECO:0000256" key="4">
    <source>
        <dbReference type="ARBA" id="ARBA00022475"/>
    </source>
</evidence>
<comment type="similarity">
    <text evidence="2">Belongs to the ABC transporter superfamily.</text>
</comment>
<keyword evidence="7" id="KW-0472">Membrane</keyword>
<sequence length="276" mass="31088">MTLLTVNKLCASYGDKEVVHDLSFTLREGEILGLVGESGSGKSTVLKALWGHKEEGFKVKGEITKSTDYGLVFQNPYSSFNPTSKIKTHFYFMAKSKSSMTKEEILKRAREILHFLAFDDVDHILNSYPYEMSGGMLQRISIGLACFLKPGFIIADEPTSALDTHTKKHTLEEIVKMRNEGISTLLVSHDIGVINKVCDRVMVLFHGRLIEAADAKIIMNEPIHPFTRSLISSVPKLGQNFVSSISYKDFDYTDLEKYLVNPKTDHYVAPLRIVYE</sequence>
<evidence type="ECO:0000256" key="5">
    <source>
        <dbReference type="ARBA" id="ARBA00022741"/>
    </source>
</evidence>
<dbReference type="SUPFAM" id="SSF52540">
    <property type="entry name" value="P-loop containing nucleoside triphosphate hydrolases"/>
    <property type="match status" value="1"/>
</dbReference>
<dbReference type="InterPro" id="IPR003439">
    <property type="entry name" value="ABC_transporter-like_ATP-bd"/>
</dbReference>
<evidence type="ECO:0000313" key="10">
    <source>
        <dbReference type="Proteomes" id="UP001198374"/>
    </source>
</evidence>
<dbReference type="Gene3D" id="3.40.50.300">
    <property type="entry name" value="P-loop containing nucleotide triphosphate hydrolases"/>
    <property type="match status" value="1"/>
</dbReference>
<dbReference type="SMART" id="SM00382">
    <property type="entry name" value="AAA"/>
    <property type="match status" value="1"/>
</dbReference>
<evidence type="ECO:0000256" key="1">
    <source>
        <dbReference type="ARBA" id="ARBA00004202"/>
    </source>
</evidence>
<comment type="caution">
    <text evidence="9">The sequence shown here is derived from an EMBL/GenBank/DDBJ whole genome shotgun (WGS) entry which is preliminary data.</text>
</comment>
<organism evidence="9 10">
    <name type="scientific">Anaerococcus degeneri</name>
    <dbReference type="NCBI Taxonomy" id="361500"/>
    <lineage>
        <taxon>Bacteria</taxon>
        <taxon>Bacillati</taxon>
        <taxon>Bacillota</taxon>
        <taxon>Tissierellia</taxon>
        <taxon>Tissierellales</taxon>
        <taxon>Peptoniphilaceae</taxon>
        <taxon>Anaerococcus</taxon>
    </lineage>
</organism>
<dbReference type="InterPro" id="IPR003593">
    <property type="entry name" value="AAA+_ATPase"/>
</dbReference>
<reference evidence="10" key="1">
    <citation type="submission" date="2023-07" db="EMBL/GenBank/DDBJ databases">
        <title>FDA dAtabase for Regulatory Grade micrObial Sequences (FDA-ARGOS): Supporting development and validation of Infectious Disease Dx tests.</title>
        <authorList>
            <person name="Sproer C."/>
            <person name="Gronow S."/>
            <person name="Severitt S."/>
            <person name="Schroder I."/>
            <person name="Tallon L."/>
            <person name="Sadzewicz L."/>
            <person name="Zhao X."/>
            <person name="Boylan J."/>
            <person name="Ott S."/>
            <person name="Bowen H."/>
            <person name="Vavikolanu K."/>
            <person name="Hazen T."/>
            <person name="Aluvathingal J."/>
            <person name="Nadendla S."/>
            <person name="Lowell S."/>
            <person name="Myers T."/>
            <person name="Yan Y."/>
        </authorList>
    </citation>
    <scope>NUCLEOTIDE SEQUENCE [LARGE SCALE GENOMIC DNA]</scope>
    <source>
        <strain evidence="10">FDAARGOS_1538</strain>
    </source>
</reference>
<evidence type="ECO:0000256" key="2">
    <source>
        <dbReference type="ARBA" id="ARBA00005417"/>
    </source>
</evidence>
<keyword evidence="5" id="KW-0547">Nucleotide-binding</keyword>
<keyword evidence="6 9" id="KW-0067">ATP-binding</keyword>
<keyword evidence="4" id="KW-1003">Cell membrane</keyword>
<evidence type="ECO:0000313" key="9">
    <source>
        <dbReference type="EMBL" id="MCA2096881.1"/>
    </source>
</evidence>
<gene>
    <name evidence="9" type="ORF">LDJ82_08250</name>
</gene>
<feature type="domain" description="ABC transporter" evidence="8">
    <location>
        <begin position="1"/>
        <end position="231"/>
    </location>
</feature>
<dbReference type="EMBL" id="JAIWIY010000001">
    <property type="protein sequence ID" value="MCA2096881.1"/>
    <property type="molecule type" value="Genomic_DNA"/>
</dbReference>
<protein>
    <submittedName>
        <fullName evidence="9">ABC transporter ATP-binding protein</fullName>
    </submittedName>
</protein>
<dbReference type="PANTHER" id="PTHR43297:SF2">
    <property type="entry name" value="DIPEPTIDE TRANSPORT ATP-BINDING PROTEIN DPPD"/>
    <property type="match status" value="1"/>
</dbReference>
<dbReference type="InterPro" id="IPR027417">
    <property type="entry name" value="P-loop_NTPase"/>
</dbReference>
<evidence type="ECO:0000256" key="7">
    <source>
        <dbReference type="ARBA" id="ARBA00023136"/>
    </source>
</evidence>
<evidence type="ECO:0000256" key="3">
    <source>
        <dbReference type="ARBA" id="ARBA00022448"/>
    </source>
</evidence>
<dbReference type="PROSITE" id="PS50893">
    <property type="entry name" value="ABC_TRANSPORTER_2"/>
    <property type="match status" value="1"/>
</dbReference>
<dbReference type="InterPro" id="IPR050388">
    <property type="entry name" value="ABC_Ni/Peptide_Import"/>
</dbReference>
<dbReference type="RefSeq" id="WP_209771118.1">
    <property type="nucleotide sequence ID" value="NZ_JAGGLO010000001.1"/>
</dbReference>
<dbReference type="GO" id="GO:0005524">
    <property type="term" value="F:ATP binding"/>
    <property type="evidence" value="ECO:0007669"/>
    <property type="project" value="UniProtKB-KW"/>
</dbReference>
<name>A0ABS7Z297_9FIRM</name>
<comment type="subcellular location">
    <subcellularLocation>
        <location evidence="1">Cell membrane</location>
        <topology evidence="1">Peripheral membrane protein</topology>
    </subcellularLocation>
</comment>
<dbReference type="CDD" id="cd03257">
    <property type="entry name" value="ABC_NikE_OppD_transporters"/>
    <property type="match status" value="1"/>
</dbReference>
<evidence type="ECO:0000256" key="6">
    <source>
        <dbReference type="ARBA" id="ARBA00022840"/>
    </source>
</evidence>
<evidence type="ECO:0000259" key="8">
    <source>
        <dbReference type="PROSITE" id="PS50893"/>
    </source>
</evidence>
<dbReference type="Pfam" id="PF00005">
    <property type="entry name" value="ABC_tran"/>
    <property type="match status" value="1"/>
</dbReference>
<dbReference type="PANTHER" id="PTHR43297">
    <property type="entry name" value="OLIGOPEPTIDE TRANSPORT ATP-BINDING PROTEIN APPD"/>
    <property type="match status" value="1"/>
</dbReference>